<dbReference type="AlphaFoldDB" id="A0A7K3WLX2"/>
<evidence type="ECO:0000313" key="3">
    <source>
        <dbReference type="Proteomes" id="UP000486602"/>
    </source>
</evidence>
<dbReference type="Proteomes" id="UP000486602">
    <property type="component" value="Unassembled WGS sequence"/>
</dbReference>
<evidence type="ECO:0000259" key="1">
    <source>
        <dbReference type="Pfam" id="PF18480"/>
    </source>
</evidence>
<name>A0A7K3WLX2_9FLAO</name>
<reference evidence="2 3" key="1">
    <citation type="submission" date="2020-02" db="EMBL/GenBank/DDBJ databases">
        <title>Out from the shadows clarifying the taxonomy of the family Cryomorphaceae and related taxa by utilizing the GTDB taxonomic framework.</title>
        <authorList>
            <person name="Bowman J.P."/>
        </authorList>
    </citation>
    <scope>NUCLEOTIDE SEQUENCE [LARGE SCALE GENOMIC DNA]</scope>
    <source>
        <strain evidence="2 3">QSSC 1-22</strain>
    </source>
</reference>
<comment type="caution">
    <text evidence="2">The sequence shown here is derived from an EMBL/GenBank/DDBJ whole genome shotgun (WGS) entry which is preliminary data.</text>
</comment>
<dbReference type="InterPro" id="IPR041049">
    <property type="entry name" value="DUF5615"/>
</dbReference>
<organism evidence="2 3">
    <name type="scientific">Cryomorpha ignava</name>
    <dbReference type="NCBI Taxonomy" id="101383"/>
    <lineage>
        <taxon>Bacteria</taxon>
        <taxon>Pseudomonadati</taxon>
        <taxon>Bacteroidota</taxon>
        <taxon>Flavobacteriia</taxon>
        <taxon>Flavobacteriales</taxon>
        <taxon>Cryomorphaceae</taxon>
        <taxon>Cryomorpha</taxon>
    </lineage>
</organism>
<protein>
    <recommendedName>
        <fullName evidence="1">DUF5615 domain-containing protein</fullName>
    </recommendedName>
</protein>
<feature type="domain" description="DUF5615" evidence="1">
    <location>
        <begin position="1"/>
        <end position="106"/>
    </location>
</feature>
<dbReference type="RefSeq" id="WP_163283370.1">
    <property type="nucleotide sequence ID" value="NZ_JAAGVY010000004.1"/>
</dbReference>
<evidence type="ECO:0000313" key="2">
    <source>
        <dbReference type="EMBL" id="NEN22647.1"/>
    </source>
</evidence>
<keyword evidence="3" id="KW-1185">Reference proteome</keyword>
<accession>A0A7K3WLX2</accession>
<dbReference type="Pfam" id="PF18480">
    <property type="entry name" value="DUF5615"/>
    <property type="match status" value="1"/>
</dbReference>
<gene>
    <name evidence="2" type="ORF">G3O08_03895</name>
</gene>
<proteinExistence type="predicted"/>
<dbReference type="EMBL" id="JAAGVY010000004">
    <property type="protein sequence ID" value="NEN22647.1"/>
    <property type="molecule type" value="Genomic_DNA"/>
</dbReference>
<sequence>MKFLCDVHISFRIVRHLESLGYESFHVNEILNKWNTKDKEICIYADKNDLIVLTKDADFRNSFLIDGTPNKLVKINLGNISTNALIEAISENIEAVKLLDSKGAFMIEIDQNSATFILNS</sequence>